<dbReference type="AlphaFoldDB" id="A0AAD5JZI0"/>
<evidence type="ECO:0000313" key="5">
    <source>
        <dbReference type="EMBL" id="KAI9248246.1"/>
    </source>
</evidence>
<gene>
    <name evidence="5" type="ORF">BDA99DRAFT_231468</name>
</gene>
<keyword evidence="1" id="KW-0175">Coiled coil</keyword>
<organism evidence="5 6">
    <name type="scientific">Phascolomyces articulosus</name>
    <dbReference type="NCBI Taxonomy" id="60185"/>
    <lineage>
        <taxon>Eukaryota</taxon>
        <taxon>Fungi</taxon>
        <taxon>Fungi incertae sedis</taxon>
        <taxon>Mucoromycota</taxon>
        <taxon>Mucoromycotina</taxon>
        <taxon>Mucoromycetes</taxon>
        <taxon>Mucorales</taxon>
        <taxon>Lichtheimiaceae</taxon>
        <taxon>Phascolomyces</taxon>
    </lineage>
</organism>
<evidence type="ECO:0000259" key="3">
    <source>
        <dbReference type="PROSITE" id="PS50003"/>
    </source>
</evidence>
<accession>A0AAD5JZI0</accession>
<dbReference type="FunFam" id="1.10.1000.11:FF:000002">
    <property type="entry name" value="Cytohesin 1"/>
    <property type="match status" value="1"/>
</dbReference>
<dbReference type="Gene3D" id="1.10.1000.11">
    <property type="entry name" value="Arf Nucleotide-binding Site Opener,domain 2"/>
    <property type="match status" value="1"/>
</dbReference>
<feature type="compositionally biased region" description="Low complexity" evidence="2">
    <location>
        <begin position="737"/>
        <end position="751"/>
    </location>
</feature>
<keyword evidence="6" id="KW-1185">Reference proteome</keyword>
<name>A0AAD5JZI0_9FUNG</name>
<reference evidence="5" key="2">
    <citation type="submission" date="2023-02" db="EMBL/GenBank/DDBJ databases">
        <authorList>
            <consortium name="DOE Joint Genome Institute"/>
            <person name="Mondo S.J."/>
            <person name="Chang Y."/>
            <person name="Wang Y."/>
            <person name="Ahrendt S."/>
            <person name="Andreopoulos W."/>
            <person name="Barry K."/>
            <person name="Beard J."/>
            <person name="Benny G.L."/>
            <person name="Blankenship S."/>
            <person name="Bonito G."/>
            <person name="Cuomo C."/>
            <person name="Desiro A."/>
            <person name="Gervers K.A."/>
            <person name="Hundley H."/>
            <person name="Kuo A."/>
            <person name="LaButti K."/>
            <person name="Lang B.F."/>
            <person name="Lipzen A."/>
            <person name="O'Donnell K."/>
            <person name="Pangilinan J."/>
            <person name="Reynolds N."/>
            <person name="Sandor L."/>
            <person name="Smith M.W."/>
            <person name="Tsang A."/>
            <person name="Grigoriev I.V."/>
            <person name="Stajich J.E."/>
            <person name="Spatafora J.W."/>
        </authorList>
    </citation>
    <scope>NUCLEOTIDE SEQUENCE</scope>
    <source>
        <strain evidence="5">RSA 2281</strain>
    </source>
</reference>
<evidence type="ECO:0000259" key="4">
    <source>
        <dbReference type="PROSITE" id="PS50190"/>
    </source>
</evidence>
<feature type="domain" description="SEC7" evidence="4">
    <location>
        <begin position="25"/>
        <end position="149"/>
    </location>
</feature>
<evidence type="ECO:0000313" key="6">
    <source>
        <dbReference type="Proteomes" id="UP001209540"/>
    </source>
</evidence>
<proteinExistence type="predicted"/>
<feature type="compositionally biased region" description="Low complexity" evidence="2">
    <location>
        <begin position="9"/>
        <end position="20"/>
    </location>
</feature>
<feature type="region of interest" description="Disordered" evidence="2">
    <location>
        <begin position="491"/>
        <end position="516"/>
    </location>
</feature>
<dbReference type="SUPFAM" id="SSF48425">
    <property type="entry name" value="Sec7 domain"/>
    <property type="match status" value="1"/>
</dbReference>
<dbReference type="EMBL" id="JAIXMP010000039">
    <property type="protein sequence ID" value="KAI9248246.1"/>
    <property type="molecule type" value="Genomic_DNA"/>
</dbReference>
<dbReference type="GO" id="GO:0005085">
    <property type="term" value="F:guanyl-nucleotide exchange factor activity"/>
    <property type="evidence" value="ECO:0007669"/>
    <property type="project" value="InterPro"/>
</dbReference>
<feature type="compositionally biased region" description="Polar residues" evidence="2">
    <location>
        <begin position="319"/>
        <end position="330"/>
    </location>
</feature>
<dbReference type="InterPro" id="IPR023394">
    <property type="entry name" value="Sec7_C_sf"/>
</dbReference>
<dbReference type="SUPFAM" id="SSF50729">
    <property type="entry name" value="PH domain-like"/>
    <property type="match status" value="1"/>
</dbReference>
<feature type="region of interest" description="Disordered" evidence="2">
    <location>
        <begin position="642"/>
        <end position="751"/>
    </location>
</feature>
<sequence length="884" mass="98571">MAGPGDAMTTSNSSTTTTTTKPRHDNNEKHGPTFTEQLHSFDFRGDAIDMALRKLLAKAHLPKEAQQIDRAMEDFAKRYHECNPDLTDNSDPIYAVAFSLLLLHTDAHNKNVRQKMNKDTFIMRTRIIEGGEDVATEILDVMYDNIVSTEFTYAADGEEDDLFKARTPTTWFGRLARSDSSSALAPANMIEDLYPKLTQLMPPENSFCYKRILKPIQLNDVHMAFHHARPLNLGGVRGRHPANQPQDGNHTYTIRVAKAAILERKYDMLPGGKKATARGWRPFGVILSGTQIIFFADVLTFDSWLLGEEERRERESPRQSHSPGTNTPIATTPPPSQNSRPISERTSSSSSTATNSLTIHSTNNTPTGSPNPFRFPSVSTSTVDSTSHTSSFTSSIYSTHSLTHSIIPSSPSTPTGFNHQNNNLLRPVQIISLADAVCIYDESYTKYPHVFRLMTGDGQLFLLRAKNNADMDDWMTKINYAATIKTTGVRLKSPSSTSSSSSRRHGPRSMAADRMKREEKAKAKILELSRKMVELERLLERDLQLRRNLMVLVPLQKPSKERILYFADMVGKRIYAKRLEMQRLECYREYLEAALADFINQHQQQTSSTMSTRKMSAPLLSRSLIPANILAAHRSATTPAIAHMDNHHPNNRQHYPHHQLPPPRSYTVSPMPFEDDHHDDGGEVMWSQTGRDTPSSSSEMLKPSTSSSEEDEKSVRRSSCPQIPPFPFAMEEVPAGSPSSSSITPDTVPSSSTVATTIATTASSSLEKNKDKSVAFDVPTESDLHHHSKTSKWMRRRSSSNPVKPAATTTSSSSTPTPATLMMINKNRERSSSEASSVRDDDELTIVNVATGTEGEEEDEDDMNKKHGNPNQDDIDEDVKKKDL</sequence>
<evidence type="ECO:0000256" key="2">
    <source>
        <dbReference type="SAM" id="MobiDB-lite"/>
    </source>
</evidence>
<dbReference type="Gene3D" id="2.30.29.30">
    <property type="entry name" value="Pleckstrin-homology domain (PH domain)/Phosphotyrosine-binding domain (PTB)"/>
    <property type="match status" value="1"/>
</dbReference>
<dbReference type="InterPro" id="IPR011993">
    <property type="entry name" value="PH-like_dom_sf"/>
</dbReference>
<feature type="compositionally biased region" description="Low complexity" evidence="2">
    <location>
        <begin position="805"/>
        <end position="820"/>
    </location>
</feature>
<protein>
    <recommendedName>
        <fullName evidence="7">Guanyl-nucleotide exchange factor</fullName>
    </recommendedName>
</protein>
<dbReference type="Proteomes" id="UP001209540">
    <property type="component" value="Unassembled WGS sequence"/>
</dbReference>
<feature type="coiled-coil region" evidence="1">
    <location>
        <begin position="518"/>
        <end position="545"/>
    </location>
</feature>
<feature type="compositionally biased region" description="Low complexity" evidence="2">
    <location>
        <begin position="344"/>
        <end position="358"/>
    </location>
</feature>
<dbReference type="InterPro" id="IPR035999">
    <property type="entry name" value="Sec7_dom_sf"/>
</dbReference>
<dbReference type="InterPro" id="IPR001849">
    <property type="entry name" value="PH_domain"/>
</dbReference>
<feature type="compositionally biased region" description="Polar residues" evidence="2">
    <location>
        <begin position="359"/>
        <end position="370"/>
    </location>
</feature>
<comment type="caution">
    <text evidence="5">The sequence shown here is derived from an EMBL/GenBank/DDBJ whole genome shotgun (WGS) entry which is preliminary data.</text>
</comment>
<dbReference type="PANTHER" id="PTHR10663:SF405">
    <property type="entry name" value="ARF GUANINE NUCLEOTIDE EXCHANGE FACTOR SYT1"/>
    <property type="match status" value="1"/>
</dbReference>
<feature type="compositionally biased region" description="Basic and acidic residues" evidence="2">
    <location>
        <begin position="22"/>
        <end position="31"/>
    </location>
</feature>
<feature type="compositionally biased region" description="Polar residues" evidence="2">
    <location>
        <begin position="686"/>
        <end position="707"/>
    </location>
</feature>
<reference evidence="5" key="1">
    <citation type="journal article" date="2022" name="IScience">
        <title>Evolution of zygomycete secretomes and the origins of terrestrial fungal ecologies.</title>
        <authorList>
            <person name="Chang Y."/>
            <person name="Wang Y."/>
            <person name="Mondo S."/>
            <person name="Ahrendt S."/>
            <person name="Andreopoulos W."/>
            <person name="Barry K."/>
            <person name="Beard J."/>
            <person name="Benny G.L."/>
            <person name="Blankenship S."/>
            <person name="Bonito G."/>
            <person name="Cuomo C."/>
            <person name="Desiro A."/>
            <person name="Gervers K.A."/>
            <person name="Hundley H."/>
            <person name="Kuo A."/>
            <person name="LaButti K."/>
            <person name="Lang B.F."/>
            <person name="Lipzen A."/>
            <person name="O'Donnell K."/>
            <person name="Pangilinan J."/>
            <person name="Reynolds N."/>
            <person name="Sandor L."/>
            <person name="Smith M.E."/>
            <person name="Tsang A."/>
            <person name="Grigoriev I.V."/>
            <person name="Stajich J.E."/>
            <person name="Spatafora J.W."/>
        </authorList>
    </citation>
    <scope>NUCLEOTIDE SEQUENCE</scope>
    <source>
        <strain evidence="5">RSA 2281</strain>
    </source>
</reference>
<feature type="compositionally biased region" description="Basic residues" evidence="2">
    <location>
        <begin position="786"/>
        <end position="798"/>
    </location>
</feature>
<dbReference type="InterPro" id="IPR000904">
    <property type="entry name" value="Sec7_dom"/>
</dbReference>
<feature type="region of interest" description="Disordered" evidence="2">
    <location>
        <begin position="763"/>
        <end position="884"/>
    </location>
</feature>
<feature type="domain" description="PH" evidence="3">
    <location>
        <begin position="255"/>
        <end position="483"/>
    </location>
</feature>
<evidence type="ECO:0008006" key="7">
    <source>
        <dbReference type="Google" id="ProtNLM"/>
    </source>
</evidence>
<dbReference type="PANTHER" id="PTHR10663">
    <property type="entry name" value="GUANYL-NUCLEOTIDE EXCHANGE FACTOR"/>
    <property type="match status" value="1"/>
</dbReference>
<dbReference type="Pfam" id="PF00169">
    <property type="entry name" value="PH"/>
    <property type="match status" value="1"/>
</dbReference>
<dbReference type="GO" id="GO:0032012">
    <property type="term" value="P:regulation of ARF protein signal transduction"/>
    <property type="evidence" value="ECO:0007669"/>
    <property type="project" value="InterPro"/>
</dbReference>
<dbReference type="SMART" id="SM00222">
    <property type="entry name" value="Sec7"/>
    <property type="match status" value="1"/>
</dbReference>
<feature type="region of interest" description="Disordered" evidence="2">
    <location>
        <begin position="1"/>
        <end position="33"/>
    </location>
</feature>
<feature type="region of interest" description="Disordered" evidence="2">
    <location>
        <begin position="310"/>
        <end position="380"/>
    </location>
</feature>
<evidence type="ECO:0000256" key="1">
    <source>
        <dbReference type="SAM" id="Coils"/>
    </source>
</evidence>
<dbReference type="Pfam" id="PF01369">
    <property type="entry name" value="Sec7"/>
    <property type="match status" value="1"/>
</dbReference>
<dbReference type="PROSITE" id="PS50190">
    <property type="entry name" value="SEC7"/>
    <property type="match status" value="1"/>
</dbReference>
<dbReference type="PROSITE" id="PS50003">
    <property type="entry name" value="PH_DOMAIN"/>
    <property type="match status" value="1"/>
</dbReference>
<dbReference type="SMART" id="SM00233">
    <property type="entry name" value="PH"/>
    <property type="match status" value="1"/>
</dbReference>